<gene>
    <name evidence="3" type="ORF">NBM05_11665</name>
</gene>
<reference evidence="3" key="1">
    <citation type="submission" date="2022-06" db="EMBL/GenBank/DDBJ databases">
        <title>Rothia sp. isolated from sandalwood seedling.</title>
        <authorList>
            <person name="Tuikhar N."/>
            <person name="Kirdat K."/>
            <person name="Thorat V."/>
            <person name="Swetha P."/>
            <person name="Padma S."/>
            <person name="Sundararaj R."/>
            <person name="Yadav A."/>
        </authorList>
    </citation>
    <scope>NUCLEOTIDE SEQUENCE</scope>
    <source>
        <strain evidence="3">AR01</strain>
    </source>
</reference>
<name>A0A9X2KJ15_9MICC</name>
<dbReference type="EMBL" id="JANAFB010000032">
    <property type="protein sequence ID" value="MCP3426640.1"/>
    <property type="molecule type" value="Genomic_DNA"/>
</dbReference>
<dbReference type="AlphaFoldDB" id="A0A9X2KJ15"/>
<accession>A0A9X2KJ15</accession>
<feature type="compositionally biased region" description="Basic residues" evidence="1">
    <location>
        <begin position="179"/>
        <end position="188"/>
    </location>
</feature>
<evidence type="ECO:0000256" key="1">
    <source>
        <dbReference type="SAM" id="MobiDB-lite"/>
    </source>
</evidence>
<proteinExistence type="predicted"/>
<evidence type="ECO:0000313" key="4">
    <source>
        <dbReference type="Proteomes" id="UP001139502"/>
    </source>
</evidence>
<feature type="transmembrane region" description="Helical" evidence="2">
    <location>
        <begin position="35"/>
        <end position="56"/>
    </location>
</feature>
<dbReference type="Pfam" id="PF11377">
    <property type="entry name" value="DUF3180"/>
    <property type="match status" value="1"/>
</dbReference>
<dbReference type="InterPro" id="IPR021517">
    <property type="entry name" value="DUF3180"/>
</dbReference>
<evidence type="ECO:0000313" key="3">
    <source>
        <dbReference type="EMBL" id="MCP3426640.1"/>
    </source>
</evidence>
<feature type="transmembrane region" description="Helical" evidence="2">
    <location>
        <begin position="76"/>
        <end position="96"/>
    </location>
</feature>
<evidence type="ECO:0000256" key="2">
    <source>
        <dbReference type="SAM" id="Phobius"/>
    </source>
</evidence>
<comment type="caution">
    <text evidence="3">The sequence shown here is derived from an EMBL/GenBank/DDBJ whole genome shotgun (WGS) entry which is preliminary data.</text>
</comment>
<keyword evidence="4" id="KW-1185">Reference proteome</keyword>
<sequence>MKPLKIRWLALLGALGLALGAVVNSVWGGGALVLPWFSLLISAFLGAAALVLGWRVRAHIREPRTRRIDPILASRIVVFAQACAVYGALLAGWGIGALLHELTLMQYRGTTSTLPLAALNGAVGLAVGAAGVLAESWCKRPPEDPGESEDPYSPQHPRGDRDAPEGEGGYARDRERPRDRRRGPQTPR</sequence>
<dbReference type="RefSeq" id="WP_254167591.1">
    <property type="nucleotide sequence ID" value="NZ_JANAFB010000032.1"/>
</dbReference>
<keyword evidence="2" id="KW-1133">Transmembrane helix</keyword>
<organism evidence="3 4">
    <name type="scientific">Rothia santali</name>
    <dbReference type="NCBI Taxonomy" id="2949643"/>
    <lineage>
        <taxon>Bacteria</taxon>
        <taxon>Bacillati</taxon>
        <taxon>Actinomycetota</taxon>
        <taxon>Actinomycetes</taxon>
        <taxon>Micrococcales</taxon>
        <taxon>Micrococcaceae</taxon>
        <taxon>Rothia</taxon>
    </lineage>
</organism>
<feature type="region of interest" description="Disordered" evidence="1">
    <location>
        <begin position="138"/>
        <end position="188"/>
    </location>
</feature>
<dbReference type="Proteomes" id="UP001139502">
    <property type="component" value="Unassembled WGS sequence"/>
</dbReference>
<feature type="transmembrane region" description="Helical" evidence="2">
    <location>
        <begin position="116"/>
        <end position="134"/>
    </location>
</feature>
<feature type="compositionally biased region" description="Basic and acidic residues" evidence="1">
    <location>
        <begin position="157"/>
        <end position="178"/>
    </location>
</feature>
<keyword evidence="2" id="KW-0812">Transmembrane</keyword>
<protein>
    <submittedName>
        <fullName evidence="3">DUF3180 domain-containing protein</fullName>
    </submittedName>
</protein>
<keyword evidence="2" id="KW-0472">Membrane</keyword>